<evidence type="ECO:0000313" key="2">
    <source>
        <dbReference type="Proteomes" id="UP000002669"/>
    </source>
</evidence>
<evidence type="ECO:0000313" key="1">
    <source>
        <dbReference type="EMBL" id="EFR00324.1"/>
    </source>
</evidence>
<proteinExistence type="predicted"/>
<dbReference type="Proteomes" id="UP000002669">
    <property type="component" value="Unassembled WGS sequence"/>
</dbReference>
<reference evidence="2" key="1">
    <citation type="journal article" date="2012" name="MBio">
        <title>Comparative genome analysis of Trichophyton rubrum and related dermatophytes reveals candidate genes involved in infection.</title>
        <authorList>
            <person name="Martinez D.A."/>
            <person name="Oliver B.G."/>
            <person name="Graeser Y."/>
            <person name="Goldberg J.M."/>
            <person name="Li W."/>
            <person name="Martinez-Rossi N.M."/>
            <person name="Monod M."/>
            <person name="Shelest E."/>
            <person name="Barton R.C."/>
            <person name="Birch E."/>
            <person name="Brakhage A.A."/>
            <person name="Chen Z."/>
            <person name="Gurr S.J."/>
            <person name="Heiman D."/>
            <person name="Heitman J."/>
            <person name="Kosti I."/>
            <person name="Rossi A."/>
            <person name="Saif S."/>
            <person name="Samalova M."/>
            <person name="Saunders C.W."/>
            <person name="Shea T."/>
            <person name="Summerbell R.C."/>
            <person name="Xu J."/>
            <person name="Young S."/>
            <person name="Zeng Q."/>
            <person name="Birren B.W."/>
            <person name="Cuomo C.A."/>
            <person name="White T.C."/>
        </authorList>
    </citation>
    <scope>NUCLEOTIDE SEQUENCE [LARGE SCALE GENOMIC DNA]</scope>
    <source>
        <strain evidence="2">ATCC MYA-4604 / CBS 118893</strain>
    </source>
</reference>
<dbReference type="VEuPathDB" id="FungiDB:MGYG_03326"/>
<organism evidence="2">
    <name type="scientific">Arthroderma gypseum (strain ATCC MYA-4604 / CBS 118893)</name>
    <name type="common">Microsporum gypseum</name>
    <dbReference type="NCBI Taxonomy" id="535722"/>
    <lineage>
        <taxon>Eukaryota</taxon>
        <taxon>Fungi</taxon>
        <taxon>Dikarya</taxon>
        <taxon>Ascomycota</taxon>
        <taxon>Pezizomycotina</taxon>
        <taxon>Eurotiomycetes</taxon>
        <taxon>Eurotiomycetidae</taxon>
        <taxon>Onygenales</taxon>
        <taxon>Arthrodermataceae</taxon>
        <taxon>Nannizzia</taxon>
    </lineage>
</organism>
<dbReference type="GeneID" id="10031116"/>
<dbReference type="InParanoid" id="E4UN22"/>
<dbReference type="HOGENOM" id="CLU_1495813_0_0_1"/>
<dbReference type="AlphaFoldDB" id="E4UN22"/>
<accession>E4UN22</accession>
<sequence>MPPRSPYFFSKDSDGYRVAAANSHTATVKPMVRVSRRPVANKAHAALEMPSCLQQNDMLWHATSVWFGTGFLENIACLPPSSGSNQLGTPGRPMCWPGCQGCCLSALPIEHETLYQPCSGLFLLRISLIVLLYCRDEHLVTKKNHSKIDDLVPDLQTCSRSNYKNILRSRMGDGYTGARP</sequence>
<dbReference type="RefSeq" id="XP_003175806.1">
    <property type="nucleotide sequence ID" value="XM_003175758.1"/>
</dbReference>
<dbReference type="EMBL" id="DS989823">
    <property type="protein sequence ID" value="EFR00324.1"/>
    <property type="molecule type" value="Genomic_DNA"/>
</dbReference>
<keyword evidence="2" id="KW-1185">Reference proteome</keyword>
<protein>
    <submittedName>
        <fullName evidence="1">Uncharacterized protein</fullName>
    </submittedName>
</protein>
<name>E4UN22_ARTGP</name>
<gene>
    <name evidence="1" type="ORF">MGYG_03326</name>
</gene>